<dbReference type="PANTHER" id="PTHR34385:SF1">
    <property type="entry name" value="PEPTIDOGLYCAN L-ALANYL-D-GLUTAMATE ENDOPEPTIDASE CWLK"/>
    <property type="match status" value="1"/>
</dbReference>
<organism evidence="2 3">
    <name type="scientific">Halomicronema hongdechloris C2206</name>
    <dbReference type="NCBI Taxonomy" id="1641165"/>
    <lineage>
        <taxon>Bacteria</taxon>
        <taxon>Bacillati</taxon>
        <taxon>Cyanobacteriota</taxon>
        <taxon>Cyanophyceae</taxon>
        <taxon>Nodosilineales</taxon>
        <taxon>Nodosilineaceae</taxon>
        <taxon>Halomicronema</taxon>
    </lineage>
</organism>
<evidence type="ECO:0000313" key="2">
    <source>
        <dbReference type="EMBL" id="ASC69970.1"/>
    </source>
</evidence>
<keyword evidence="2" id="KW-0121">Carboxypeptidase</keyword>
<dbReference type="OrthoDB" id="9792074at2"/>
<dbReference type="RefSeq" id="WP_088429174.1">
    <property type="nucleotide sequence ID" value="NZ_CP021983.2"/>
</dbReference>
<dbReference type="InterPro" id="IPR009045">
    <property type="entry name" value="Zn_M74/Hedgehog-like"/>
</dbReference>
<dbReference type="KEGG" id="hhg:XM38_009000"/>
<dbReference type="AlphaFoldDB" id="A0A1Z3HI61"/>
<name>A0A1Z3HI61_9CYAN</name>
<dbReference type="Pfam" id="PF02557">
    <property type="entry name" value="VanY"/>
    <property type="match status" value="1"/>
</dbReference>
<dbReference type="EMBL" id="CP021983">
    <property type="protein sequence ID" value="ASC69970.1"/>
    <property type="molecule type" value="Genomic_DNA"/>
</dbReference>
<dbReference type="GO" id="GO:0004180">
    <property type="term" value="F:carboxypeptidase activity"/>
    <property type="evidence" value="ECO:0007669"/>
    <property type="project" value="UniProtKB-KW"/>
</dbReference>
<reference evidence="2 3" key="1">
    <citation type="journal article" date="2016" name="Biochim. Biophys. Acta">
        <title>Characterization of red-shifted phycobilisomes isolated from the chlorophyll f-containing cyanobacterium Halomicronema hongdechloris.</title>
        <authorList>
            <person name="Li Y."/>
            <person name="Lin Y."/>
            <person name="Garvey C.J."/>
            <person name="Birch D."/>
            <person name="Corkery R.W."/>
            <person name="Loughlin P.C."/>
            <person name="Scheer H."/>
            <person name="Willows R.D."/>
            <person name="Chen M."/>
        </authorList>
    </citation>
    <scope>NUCLEOTIDE SEQUENCE [LARGE SCALE GENOMIC DNA]</scope>
    <source>
        <strain evidence="2 3">C2206</strain>
    </source>
</reference>
<dbReference type="CDD" id="cd14852">
    <property type="entry name" value="LD-carboxypeptidase"/>
    <property type="match status" value="1"/>
</dbReference>
<feature type="domain" description="D-alanyl-D-alanine carboxypeptidase-like core" evidence="1">
    <location>
        <begin position="120"/>
        <end position="247"/>
    </location>
</feature>
<dbReference type="EC" id="3.4.-.-" evidence="2"/>
<gene>
    <name evidence="2" type="primary">yodJ_2</name>
    <name evidence="2" type="ORF">XM38_009000</name>
</gene>
<dbReference type="PANTHER" id="PTHR34385">
    <property type="entry name" value="D-ALANYL-D-ALANINE CARBOXYPEPTIDASE"/>
    <property type="match status" value="1"/>
</dbReference>
<keyword evidence="3" id="KW-1185">Reference proteome</keyword>
<evidence type="ECO:0000259" key="1">
    <source>
        <dbReference type="Pfam" id="PF02557"/>
    </source>
</evidence>
<dbReference type="SUPFAM" id="SSF55166">
    <property type="entry name" value="Hedgehog/DD-peptidase"/>
    <property type="match status" value="1"/>
</dbReference>
<dbReference type="STRING" id="1641165.XM38_11885"/>
<keyword evidence="2" id="KW-0645">Protease</keyword>
<dbReference type="InterPro" id="IPR003709">
    <property type="entry name" value="VanY-like_core_dom"/>
</dbReference>
<keyword evidence="2" id="KW-0378">Hydrolase</keyword>
<evidence type="ECO:0000313" key="3">
    <source>
        <dbReference type="Proteomes" id="UP000191901"/>
    </source>
</evidence>
<accession>A0A1Z3HI61</accession>
<dbReference type="InterPro" id="IPR058193">
    <property type="entry name" value="VanY/YodJ_core_dom"/>
</dbReference>
<dbReference type="Proteomes" id="UP000191901">
    <property type="component" value="Chromosome"/>
</dbReference>
<proteinExistence type="predicted"/>
<dbReference type="Gene3D" id="3.30.1380.10">
    <property type="match status" value="1"/>
</dbReference>
<dbReference type="GO" id="GO:0006508">
    <property type="term" value="P:proteolysis"/>
    <property type="evidence" value="ECO:0007669"/>
    <property type="project" value="InterPro"/>
</dbReference>
<protein>
    <submittedName>
        <fullName evidence="2">Carboxypeptidase YodJ</fullName>
        <ecNumber evidence="2">3.4.-.-</ecNumber>
    </submittedName>
</protein>
<dbReference type="InterPro" id="IPR052179">
    <property type="entry name" value="DD-CPase-like"/>
</dbReference>
<sequence>MTYRTLPSLEAHGVLDLTTPLPHSPWSDLVSWSEAPSITINGWAARAVIALLSLAGGGGPGPEAAQLPVTSALHSVTTEALYQVPALLQRYGHRAYGDANPQDLAVIASYSTPRAQRFERLKPPAALALFKLIDAARRDGVWIVPVSGFRDQERQAMLFQRRLEQTGTATAAAKTVAPPGYSEHHTGYAVDLADGLARAQDISPRFETTQAFRWLQRHGREYGFELSFPPNNPQGIAYEPWHWRFIGSAEAAYLFRQQRAKPSQ</sequence>